<dbReference type="AlphaFoldDB" id="A0A915IW53"/>
<evidence type="ECO:0000313" key="1">
    <source>
        <dbReference type="Proteomes" id="UP000887565"/>
    </source>
</evidence>
<protein>
    <submittedName>
        <fullName evidence="2">Uncharacterized protein</fullName>
    </submittedName>
</protein>
<organism evidence="1 2">
    <name type="scientific">Romanomermis culicivorax</name>
    <name type="common">Nematode worm</name>
    <dbReference type="NCBI Taxonomy" id="13658"/>
    <lineage>
        <taxon>Eukaryota</taxon>
        <taxon>Metazoa</taxon>
        <taxon>Ecdysozoa</taxon>
        <taxon>Nematoda</taxon>
        <taxon>Enoplea</taxon>
        <taxon>Dorylaimia</taxon>
        <taxon>Mermithida</taxon>
        <taxon>Mermithoidea</taxon>
        <taxon>Mermithidae</taxon>
        <taxon>Romanomermis</taxon>
    </lineage>
</organism>
<dbReference type="Proteomes" id="UP000887565">
    <property type="component" value="Unplaced"/>
</dbReference>
<evidence type="ECO:0000313" key="2">
    <source>
        <dbReference type="WBParaSite" id="nRc.2.0.1.t18425-RA"/>
    </source>
</evidence>
<name>A0A915IW53_ROMCU</name>
<reference evidence="2" key="1">
    <citation type="submission" date="2022-11" db="UniProtKB">
        <authorList>
            <consortium name="WormBaseParasite"/>
        </authorList>
    </citation>
    <scope>IDENTIFICATION</scope>
</reference>
<sequence>MVSISAIDKNQSSTGTALLELGSGDDIAIGFNNKKNLFILSGGNKRITGRKHSDTFLLVENASEVVGNLDGFEDGKHIKIHNLMKSANSQLCYDSFKNKFTTYPMPIQLHEWSKTLVLSLEDIIANTDISINKRKTDMKCQSYKDSLILTNLNLDNQIDESNNLTLIFVDYFGAKETSNQTIRKLCKNDLPVT</sequence>
<accession>A0A915IW53</accession>
<proteinExistence type="predicted"/>
<keyword evidence="1" id="KW-1185">Reference proteome</keyword>
<dbReference type="WBParaSite" id="nRc.2.0.1.t18425-RA">
    <property type="protein sequence ID" value="nRc.2.0.1.t18425-RA"/>
    <property type="gene ID" value="nRc.2.0.1.g18425"/>
</dbReference>